<dbReference type="GO" id="GO:0000724">
    <property type="term" value="P:double-strand break repair via homologous recombination"/>
    <property type="evidence" value="ECO:0007669"/>
    <property type="project" value="TreeGrafter"/>
</dbReference>
<dbReference type="Gene3D" id="3.30.40.10">
    <property type="entry name" value="Zinc/RING finger domain, C3HC4 (zinc finger)"/>
    <property type="match status" value="1"/>
</dbReference>
<dbReference type="GO" id="GO:0005634">
    <property type="term" value="C:nucleus"/>
    <property type="evidence" value="ECO:0007669"/>
    <property type="project" value="UniProtKB-SubCell"/>
</dbReference>
<dbReference type="InterPro" id="IPR036420">
    <property type="entry name" value="BRCT_dom_sf"/>
</dbReference>
<dbReference type="PANTHER" id="PTHR13763">
    <property type="entry name" value="BREAST CANCER TYPE 1 SUSCEPTIBILITY PROTEIN BRCA1"/>
    <property type="match status" value="1"/>
</dbReference>
<sequence length="584" mass="64055">MSNVKMASINEAMEVVTCQQAPPVAIDDSNATSRKRPVDCWTDDSDRETEVLSKFGGNKCSINTVPCSPPHSPKTIVVDDDSNGQVSEHGEHSTNSSHEKGLLEFMKDGTTVKEAAALASFATPIDNVIRHFRKSNKPMSGKTLSTMKKANVTKSKKQKLNNGIETCSNIKPSHTSDQSAADGLVKCAFCHSIEITDLTGPMLHYVDGQLVEEDQPSQPNAIHVHQKCFDWAPQVYYVGNKIVNLEAEISRASKLKCSKCGQKGAALGCFLNKCRRSYHVPCAVQVQDCRWDCENYLMLCPSHTSLRLPCDASKSSGMKFQANRPSPSQMGPSAGLSSERILCGSALSEEEKELIDKFANFFGMAVMKTWDHIVTHVIASTNDEGACSRTFKVLMAILCGKWVLNINWVKACMEAGKLIPEEPYEISLDIYGCSDGPKTGRLRILQKLPKLFTGSSFYFSGYFSPSLQRNLEALIIIAGGTILDKNTIPVSDDSNSPQCLSEIYIVYNADPPEPNFSWDPAEDVRKRLQDAEALAARISGQREVRDWSIESDNTQQGRHTCLPALSGPDDLVSISSGIVLRSIA</sequence>
<feature type="domain" description="BRCT" evidence="10">
    <location>
        <begin position="337"/>
        <end position="426"/>
    </location>
</feature>
<dbReference type="GO" id="GO:0008270">
    <property type="term" value="F:zinc ion binding"/>
    <property type="evidence" value="ECO:0007669"/>
    <property type="project" value="UniProtKB-KW"/>
</dbReference>
<dbReference type="CDD" id="cd17734">
    <property type="entry name" value="BRCT_Bard1_rpt1"/>
    <property type="match status" value="1"/>
</dbReference>
<reference evidence="12" key="2">
    <citation type="journal article" date="2022" name="Hortic Res">
        <title>The genome of Dioscorea zingiberensis sheds light on the biosynthesis, origin and evolution of the medicinally important diosgenin saponins.</title>
        <authorList>
            <person name="Li Y."/>
            <person name="Tan C."/>
            <person name="Li Z."/>
            <person name="Guo J."/>
            <person name="Li S."/>
            <person name="Chen X."/>
            <person name="Wang C."/>
            <person name="Dai X."/>
            <person name="Yang H."/>
            <person name="Song W."/>
            <person name="Hou L."/>
            <person name="Xu J."/>
            <person name="Tong Z."/>
            <person name="Xu A."/>
            <person name="Yuan X."/>
            <person name="Wang W."/>
            <person name="Yang Q."/>
            <person name="Chen L."/>
            <person name="Sun Z."/>
            <person name="Wang K."/>
            <person name="Pan B."/>
            <person name="Chen J."/>
            <person name="Bao Y."/>
            <person name="Liu F."/>
            <person name="Qi X."/>
            <person name="Gang D.R."/>
            <person name="Wen J."/>
            <person name="Li J."/>
        </authorList>
    </citation>
    <scope>NUCLEOTIDE SEQUENCE</scope>
    <source>
        <strain evidence="12">Dzin_1.0</strain>
    </source>
</reference>
<dbReference type="InterPro" id="IPR013083">
    <property type="entry name" value="Znf_RING/FYVE/PHD"/>
</dbReference>
<evidence type="ECO:0000259" key="11">
    <source>
        <dbReference type="PROSITE" id="PS51805"/>
    </source>
</evidence>
<keyword evidence="7" id="KW-0234">DNA repair</keyword>
<dbReference type="PROSITE" id="PS50172">
    <property type="entry name" value="BRCT"/>
    <property type="match status" value="1"/>
</dbReference>
<feature type="region of interest" description="Disordered" evidence="9">
    <location>
        <begin position="136"/>
        <end position="155"/>
    </location>
</feature>
<dbReference type="OrthoDB" id="2384350at2759"/>
<keyword evidence="3" id="KW-0677">Repeat</keyword>
<dbReference type="FunFam" id="3.40.50.10190:FF:000006">
    <property type="entry name" value="Breast cancer type 1 susceptibility protein homolog"/>
    <property type="match status" value="1"/>
</dbReference>
<feature type="region of interest" description="Disordered" evidence="9">
    <location>
        <begin position="77"/>
        <end position="98"/>
    </location>
</feature>
<keyword evidence="2" id="KW-0479">Metal-binding</keyword>
<comment type="subcellular location">
    <subcellularLocation>
        <location evidence="1">Nucleus</location>
    </subcellularLocation>
</comment>
<dbReference type="EMBL" id="JAGGNH010000007">
    <property type="protein sequence ID" value="KAJ0966527.1"/>
    <property type="molecule type" value="Genomic_DNA"/>
</dbReference>
<dbReference type="InterPro" id="IPR031099">
    <property type="entry name" value="BRCA1-associated"/>
</dbReference>
<dbReference type="GO" id="GO:0004842">
    <property type="term" value="F:ubiquitin-protein transferase activity"/>
    <property type="evidence" value="ECO:0007669"/>
    <property type="project" value="TreeGrafter"/>
</dbReference>
<comment type="caution">
    <text evidence="12">The sequence shown here is derived from an EMBL/GenBank/DDBJ whole genome shotgun (WGS) entry which is preliminary data.</text>
</comment>
<evidence type="ECO:0000256" key="3">
    <source>
        <dbReference type="ARBA" id="ARBA00022737"/>
    </source>
</evidence>
<dbReference type="AlphaFoldDB" id="A0A9D5H801"/>
<keyword evidence="4" id="KW-0227">DNA damage</keyword>
<feature type="domain" description="PHD-type" evidence="11">
    <location>
        <begin position="184"/>
        <end position="304"/>
    </location>
</feature>
<accession>A0A9D5H801</accession>
<evidence type="ECO:0000256" key="7">
    <source>
        <dbReference type="ARBA" id="ARBA00023204"/>
    </source>
</evidence>
<name>A0A9D5H801_9LILI</name>
<dbReference type="GO" id="GO:0045944">
    <property type="term" value="P:positive regulation of transcription by RNA polymerase II"/>
    <property type="evidence" value="ECO:0007669"/>
    <property type="project" value="TreeGrafter"/>
</dbReference>
<dbReference type="InterPro" id="IPR034732">
    <property type="entry name" value="EPHD"/>
</dbReference>
<protein>
    <submittedName>
        <fullName evidence="12">Uncharacterized protein</fullName>
    </submittedName>
</protein>
<dbReference type="PANTHER" id="PTHR13763:SF9">
    <property type="entry name" value="BRCA1-ASSOCIATED RING DOMAIN PROTEIN 1"/>
    <property type="match status" value="1"/>
</dbReference>
<feature type="compositionally biased region" description="Basic and acidic residues" evidence="9">
    <location>
        <begin position="88"/>
        <end position="98"/>
    </location>
</feature>
<evidence type="ECO:0000256" key="6">
    <source>
        <dbReference type="ARBA" id="ARBA00022833"/>
    </source>
</evidence>
<evidence type="ECO:0000256" key="4">
    <source>
        <dbReference type="ARBA" id="ARBA00022763"/>
    </source>
</evidence>
<evidence type="ECO:0000313" key="12">
    <source>
        <dbReference type="EMBL" id="KAJ0966527.1"/>
    </source>
</evidence>
<keyword evidence="6" id="KW-0862">Zinc</keyword>
<dbReference type="SUPFAM" id="SSF52113">
    <property type="entry name" value="BRCT domain"/>
    <property type="match status" value="1"/>
</dbReference>
<dbReference type="Pfam" id="PF13771">
    <property type="entry name" value="zf-HC5HC2H"/>
    <property type="match status" value="1"/>
</dbReference>
<reference evidence="12" key="1">
    <citation type="submission" date="2021-03" db="EMBL/GenBank/DDBJ databases">
        <authorList>
            <person name="Li Z."/>
            <person name="Yang C."/>
        </authorList>
    </citation>
    <scope>NUCLEOTIDE SEQUENCE</scope>
    <source>
        <strain evidence="12">Dzin_1.0</strain>
        <tissue evidence="12">Leaf</tissue>
    </source>
</reference>
<gene>
    <name evidence="12" type="ORF">J5N97_023444</name>
</gene>
<organism evidence="12 13">
    <name type="scientific">Dioscorea zingiberensis</name>
    <dbReference type="NCBI Taxonomy" id="325984"/>
    <lineage>
        <taxon>Eukaryota</taxon>
        <taxon>Viridiplantae</taxon>
        <taxon>Streptophyta</taxon>
        <taxon>Embryophyta</taxon>
        <taxon>Tracheophyta</taxon>
        <taxon>Spermatophyta</taxon>
        <taxon>Magnoliopsida</taxon>
        <taxon>Liliopsida</taxon>
        <taxon>Dioscoreales</taxon>
        <taxon>Dioscoreaceae</taxon>
        <taxon>Dioscorea</taxon>
    </lineage>
</organism>
<proteinExistence type="predicted"/>
<evidence type="ECO:0000256" key="1">
    <source>
        <dbReference type="ARBA" id="ARBA00004123"/>
    </source>
</evidence>
<dbReference type="SMART" id="SM00292">
    <property type="entry name" value="BRCT"/>
    <property type="match status" value="2"/>
</dbReference>
<dbReference type="InterPro" id="IPR001357">
    <property type="entry name" value="BRCT_dom"/>
</dbReference>
<evidence type="ECO:0000256" key="2">
    <source>
        <dbReference type="ARBA" id="ARBA00022723"/>
    </source>
</evidence>
<dbReference type="PROSITE" id="PS51805">
    <property type="entry name" value="EPHD"/>
    <property type="match status" value="1"/>
</dbReference>
<evidence type="ECO:0000256" key="5">
    <source>
        <dbReference type="ARBA" id="ARBA00022771"/>
    </source>
</evidence>
<keyword evidence="13" id="KW-1185">Reference proteome</keyword>
<evidence type="ECO:0000256" key="8">
    <source>
        <dbReference type="ARBA" id="ARBA00023242"/>
    </source>
</evidence>
<keyword evidence="8" id="KW-0539">Nucleus</keyword>
<dbReference type="Gene3D" id="3.40.50.10190">
    <property type="entry name" value="BRCT domain"/>
    <property type="match status" value="2"/>
</dbReference>
<evidence type="ECO:0000313" key="13">
    <source>
        <dbReference type="Proteomes" id="UP001085076"/>
    </source>
</evidence>
<evidence type="ECO:0000256" key="9">
    <source>
        <dbReference type="SAM" id="MobiDB-lite"/>
    </source>
</evidence>
<keyword evidence="5" id="KW-0863">Zinc-finger</keyword>
<dbReference type="Proteomes" id="UP001085076">
    <property type="component" value="Miscellaneous, Linkage group lg07"/>
</dbReference>
<dbReference type="Pfam" id="PF00533">
    <property type="entry name" value="BRCT"/>
    <property type="match status" value="1"/>
</dbReference>
<evidence type="ECO:0000259" key="10">
    <source>
        <dbReference type="PROSITE" id="PS50172"/>
    </source>
</evidence>